<reference evidence="2 3" key="1">
    <citation type="submission" date="2014-03" db="EMBL/GenBank/DDBJ databases">
        <title>Draft genome sequence of the novel thermoacidophilic archaea Acidianus copahuensis ALE1 strain, isolated from Copahue volcanic area in Neuquen Argentina.</title>
        <authorList>
            <person name="Urbieta M.S."/>
            <person name="Rascovan N."/>
            <person name="Castro C."/>
            <person name="Revale S."/>
            <person name="Giaveno M.A."/>
            <person name="Vazquez M.P."/>
            <person name="Donati E.R."/>
        </authorList>
    </citation>
    <scope>NUCLEOTIDE SEQUENCE [LARGE SCALE GENOMIC DNA]</scope>
    <source>
        <strain evidence="2 3">ALE1</strain>
    </source>
</reference>
<feature type="domain" description="HTH arsR-type" evidence="1">
    <location>
        <begin position="23"/>
        <end position="101"/>
    </location>
</feature>
<dbReference type="CDD" id="cd00090">
    <property type="entry name" value="HTH_ARSR"/>
    <property type="match status" value="1"/>
</dbReference>
<dbReference type="EMBL" id="JFZT01000032">
    <property type="protein sequence ID" value="EZQ10183.1"/>
    <property type="molecule type" value="Genomic_DNA"/>
</dbReference>
<comment type="caution">
    <text evidence="2">The sequence shown here is derived from an EMBL/GenBank/DDBJ whole genome shotgun (WGS) entry which is preliminary data.</text>
</comment>
<dbReference type="GO" id="GO:0003700">
    <property type="term" value="F:DNA-binding transcription factor activity"/>
    <property type="evidence" value="ECO:0007669"/>
    <property type="project" value="InterPro"/>
</dbReference>
<protein>
    <submittedName>
        <fullName evidence="2">ArsR family transcriptional regulator</fullName>
    </submittedName>
</protein>
<dbReference type="SUPFAM" id="SSF46785">
    <property type="entry name" value="Winged helix' DNA-binding domain"/>
    <property type="match status" value="1"/>
</dbReference>
<dbReference type="Proteomes" id="UP000024332">
    <property type="component" value="Unassembled WGS sequence"/>
</dbReference>
<dbReference type="InterPro" id="IPR001845">
    <property type="entry name" value="HTH_ArsR_DNA-bd_dom"/>
</dbReference>
<dbReference type="InterPro" id="IPR027395">
    <property type="entry name" value="WH_DNA-bd_dom"/>
</dbReference>
<dbReference type="Pfam" id="PF13601">
    <property type="entry name" value="HTH_34"/>
    <property type="match status" value="1"/>
</dbReference>
<evidence type="ECO:0000313" key="2">
    <source>
        <dbReference type="EMBL" id="EZQ10183.1"/>
    </source>
</evidence>
<accession>A0A031LSS1</accession>
<keyword evidence="3" id="KW-1185">Reference proteome</keyword>
<dbReference type="PANTHER" id="PTHR37318:SF1">
    <property type="entry name" value="BSL7504 PROTEIN"/>
    <property type="match status" value="1"/>
</dbReference>
<dbReference type="PANTHER" id="PTHR37318">
    <property type="entry name" value="BSL7504 PROTEIN"/>
    <property type="match status" value="1"/>
</dbReference>
<evidence type="ECO:0000259" key="1">
    <source>
        <dbReference type="SMART" id="SM00418"/>
    </source>
</evidence>
<dbReference type="InterPro" id="IPR036388">
    <property type="entry name" value="WH-like_DNA-bd_sf"/>
</dbReference>
<dbReference type="RefSeq" id="WP_052349451.1">
    <property type="nucleotide sequence ID" value="NZ_JFZT01000032.1"/>
</dbReference>
<proteinExistence type="predicted"/>
<gene>
    <name evidence="2" type="ORF">CM19_04370</name>
</gene>
<name>A0A031LSS1_9CREN</name>
<organism evidence="2 3">
    <name type="scientific">Candidatus Acidianus copahuensis</name>
    <dbReference type="NCBI Taxonomy" id="1160895"/>
    <lineage>
        <taxon>Archaea</taxon>
        <taxon>Thermoproteota</taxon>
        <taxon>Thermoprotei</taxon>
        <taxon>Sulfolobales</taxon>
        <taxon>Sulfolobaceae</taxon>
        <taxon>Acidianus</taxon>
    </lineage>
</organism>
<dbReference type="AlphaFoldDB" id="A0A031LSS1"/>
<dbReference type="SMART" id="SM00418">
    <property type="entry name" value="HTH_ARSR"/>
    <property type="match status" value="1"/>
</dbReference>
<evidence type="ECO:0000313" key="3">
    <source>
        <dbReference type="Proteomes" id="UP000024332"/>
    </source>
</evidence>
<dbReference type="InterPro" id="IPR011991">
    <property type="entry name" value="ArsR-like_HTH"/>
</dbReference>
<sequence>MTESKKDPNEVLRLLMTINNDPALKSSTRLMILIALAINKKISYKTLLEITRLKKGSLSNHLAQLEEAGYITVRNSFSLGSPRIVTEITEKGMDIYKKYLELLREL</sequence>
<dbReference type="Gene3D" id="1.10.10.10">
    <property type="entry name" value="Winged helix-like DNA-binding domain superfamily/Winged helix DNA-binding domain"/>
    <property type="match status" value="1"/>
</dbReference>
<dbReference type="STRING" id="1160895.CM19_04370"/>
<dbReference type="InterPro" id="IPR036390">
    <property type="entry name" value="WH_DNA-bd_sf"/>
</dbReference>